<evidence type="ECO:0000256" key="1">
    <source>
        <dbReference type="SAM" id="Phobius"/>
    </source>
</evidence>
<evidence type="ECO:0000313" key="2">
    <source>
        <dbReference type="EMBL" id="KAK3349170.1"/>
    </source>
</evidence>
<protein>
    <submittedName>
        <fullName evidence="2">Uncharacterized protein</fullName>
    </submittedName>
</protein>
<feature type="non-terminal residue" evidence="2">
    <location>
        <position position="1"/>
    </location>
</feature>
<reference evidence="2" key="1">
    <citation type="journal article" date="2023" name="Mol. Phylogenet. Evol.">
        <title>Genome-scale phylogeny and comparative genomics of the fungal order Sordariales.</title>
        <authorList>
            <person name="Hensen N."/>
            <person name="Bonometti L."/>
            <person name="Westerberg I."/>
            <person name="Brannstrom I.O."/>
            <person name="Guillou S."/>
            <person name="Cros-Aarteil S."/>
            <person name="Calhoun S."/>
            <person name="Haridas S."/>
            <person name="Kuo A."/>
            <person name="Mondo S."/>
            <person name="Pangilinan J."/>
            <person name="Riley R."/>
            <person name="LaButti K."/>
            <person name="Andreopoulos B."/>
            <person name="Lipzen A."/>
            <person name="Chen C."/>
            <person name="Yan M."/>
            <person name="Daum C."/>
            <person name="Ng V."/>
            <person name="Clum A."/>
            <person name="Steindorff A."/>
            <person name="Ohm R.A."/>
            <person name="Martin F."/>
            <person name="Silar P."/>
            <person name="Natvig D.O."/>
            <person name="Lalanne C."/>
            <person name="Gautier V."/>
            <person name="Ament-Velasquez S.L."/>
            <person name="Kruys A."/>
            <person name="Hutchinson M.I."/>
            <person name="Powell A.J."/>
            <person name="Barry K."/>
            <person name="Miller A.N."/>
            <person name="Grigoriev I.V."/>
            <person name="Debuchy R."/>
            <person name="Gladieux P."/>
            <person name="Hiltunen Thoren M."/>
            <person name="Johannesson H."/>
        </authorList>
    </citation>
    <scope>NUCLEOTIDE SEQUENCE</scope>
    <source>
        <strain evidence="2">CBS 955.72</strain>
    </source>
</reference>
<dbReference type="AlphaFoldDB" id="A0AAJ0HE72"/>
<dbReference type="Proteomes" id="UP001275084">
    <property type="component" value="Unassembled WGS sequence"/>
</dbReference>
<keyword evidence="3" id="KW-1185">Reference proteome</keyword>
<keyword evidence="1" id="KW-0472">Membrane</keyword>
<evidence type="ECO:0000313" key="3">
    <source>
        <dbReference type="Proteomes" id="UP001275084"/>
    </source>
</evidence>
<gene>
    <name evidence="2" type="ORF">B0T25DRAFT_440511</name>
</gene>
<dbReference type="PANTHER" id="PTHR35043">
    <property type="entry name" value="TRANSCRIPTION FACTOR DOMAIN-CONTAINING PROTEIN"/>
    <property type="match status" value="1"/>
</dbReference>
<name>A0AAJ0HE72_9PEZI</name>
<comment type="caution">
    <text evidence="2">The sequence shown here is derived from an EMBL/GenBank/DDBJ whole genome shotgun (WGS) entry which is preliminary data.</text>
</comment>
<keyword evidence="1" id="KW-1133">Transmembrane helix</keyword>
<reference evidence="2" key="2">
    <citation type="submission" date="2023-06" db="EMBL/GenBank/DDBJ databases">
        <authorList>
            <consortium name="Lawrence Berkeley National Laboratory"/>
            <person name="Haridas S."/>
            <person name="Hensen N."/>
            <person name="Bonometti L."/>
            <person name="Westerberg I."/>
            <person name="Brannstrom I.O."/>
            <person name="Guillou S."/>
            <person name="Cros-Aarteil S."/>
            <person name="Calhoun S."/>
            <person name="Kuo A."/>
            <person name="Mondo S."/>
            <person name="Pangilinan J."/>
            <person name="Riley R."/>
            <person name="Labutti K."/>
            <person name="Andreopoulos B."/>
            <person name="Lipzen A."/>
            <person name="Chen C."/>
            <person name="Yanf M."/>
            <person name="Daum C."/>
            <person name="Ng V."/>
            <person name="Clum A."/>
            <person name="Steindorff A."/>
            <person name="Ohm R."/>
            <person name="Martin F."/>
            <person name="Silar P."/>
            <person name="Natvig D."/>
            <person name="Lalanne C."/>
            <person name="Gautier V."/>
            <person name="Ament-Velasquez S.L."/>
            <person name="Kruys A."/>
            <person name="Hutchinson M.I."/>
            <person name="Powell A.J."/>
            <person name="Barry K."/>
            <person name="Miller A.N."/>
            <person name="Grigoriev I.V."/>
            <person name="Debuchy R."/>
            <person name="Gladieux P."/>
            <person name="Thoren M.H."/>
            <person name="Johannesson H."/>
        </authorList>
    </citation>
    <scope>NUCLEOTIDE SEQUENCE</scope>
    <source>
        <strain evidence="2">CBS 955.72</strain>
    </source>
</reference>
<sequence length="73" mass="8702">AYFNHHHIKDKGKANTITKSIISFQILWLFMQYCAWLPVTLLKFHVLIQIPFIIFAYLCWWGKPLNIVELIVL</sequence>
<organism evidence="2 3">
    <name type="scientific">Lasiosphaeria hispida</name>
    <dbReference type="NCBI Taxonomy" id="260671"/>
    <lineage>
        <taxon>Eukaryota</taxon>
        <taxon>Fungi</taxon>
        <taxon>Dikarya</taxon>
        <taxon>Ascomycota</taxon>
        <taxon>Pezizomycotina</taxon>
        <taxon>Sordariomycetes</taxon>
        <taxon>Sordariomycetidae</taxon>
        <taxon>Sordariales</taxon>
        <taxon>Lasiosphaeriaceae</taxon>
        <taxon>Lasiosphaeria</taxon>
    </lineage>
</organism>
<proteinExistence type="predicted"/>
<dbReference type="PANTHER" id="PTHR35043:SF7">
    <property type="entry name" value="TRANSCRIPTION FACTOR DOMAIN-CONTAINING PROTEIN"/>
    <property type="match status" value="1"/>
</dbReference>
<accession>A0AAJ0HE72</accession>
<dbReference type="EMBL" id="JAUIQD010000005">
    <property type="protein sequence ID" value="KAK3349170.1"/>
    <property type="molecule type" value="Genomic_DNA"/>
</dbReference>
<feature type="transmembrane region" description="Helical" evidence="1">
    <location>
        <begin position="44"/>
        <end position="61"/>
    </location>
</feature>
<feature type="transmembrane region" description="Helical" evidence="1">
    <location>
        <begin position="21"/>
        <end position="38"/>
    </location>
</feature>
<feature type="non-terminal residue" evidence="2">
    <location>
        <position position="73"/>
    </location>
</feature>
<keyword evidence="1" id="KW-0812">Transmembrane</keyword>